<organism evidence="6 7">
    <name type="scientific">Pendulispora albinea</name>
    <dbReference type="NCBI Taxonomy" id="2741071"/>
    <lineage>
        <taxon>Bacteria</taxon>
        <taxon>Pseudomonadati</taxon>
        <taxon>Myxococcota</taxon>
        <taxon>Myxococcia</taxon>
        <taxon>Myxococcales</taxon>
        <taxon>Sorangiineae</taxon>
        <taxon>Pendulisporaceae</taxon>
        <taxon>Pendulispora</taxon>
    </lineage>
</organism>
<evidence type="ECO:0000256" key="3">
    <source>
        <dbReference type="PROSITE-ProRule" id="PRU10141"/>
    </source>
</evidence>
<dbReference type="SMART" id="SM00220">
    <property type="entry name" value="S_TKc"/>
    <property type="match status" value="1"/>
</dbReference>
<evidence type="ECO:0000313" key="6">
    <source>
        <dbReference type="EMBL" id="WXB16239.1"/>
    </source>
</evidence>
<evidence type="ECO:0000256" key="2">
    <source>
        <dbReference type="ARBA" id="ARBA00022840"/>
    </source>
</evidence>
<dbReference type="PROSITE" id="PS50011">
    <property type="entry name" value="PROTEIN_KINASE_DOM"/>
    <property type="match status" value="1"/>
</dbReference>
<evidence type="ECO:0000313" key="7">
    <source>
        <dbReference type="Proteomes" id="UP001370348"/>
    </source>
</evidence>
<dbReference type="RefSeq" id="WP_394825868.1">
    <property type="nucleotide sequence ID" value="NZ_CP089984.1"/>
</dbReference>
<dbReference type="Gene3D" id="3.40.50.300">
    <property type="entry name" value="P-loop containing nucleotide triphosphate hydrolases"/>
    <property type="match status" value="1"/>
</dbReference>
<dbReference type="SUPFAM" id="SSF48452">
    <property type="entry name" value="TPR-like"/>
    <property type="match status" value="2"/>
</dbReference>
<dbReference type="Pfam" id="PF13191">
    <property type="entry name" value="AAA_16"/>
    <property type="match status" value="1"/>
</dbReference>
<dbReference type="InterPro" id="IPR011990">
    <property type="entry name" value="TPR-like_helical_dom_sf"/>
</dbReference>
<feature type="compositionally biased region" description="Low complexity" evidence="4">
    <location>
        <begin position="274"/>
        <end position="295"/>
    </location>
</feature>
<dbReference type="InterPro" id="IPR000719">
    <property type="entry name" value="Prot_kinase_dom"/>
</dbReference>
<evidence type="ECO:0000256" key="1">
    <source>
        <dbReference type="ARBA" id="ARBA00022741"/>
    </source>
</evidence>
<sequence>MLQNIGPYRVQEVLGRGGMAVVYRGEHERTGAQVAIKRVARVAMPFVASIRRELHALARVSHPGVVAIVDHGMLDGLPWYAMELLSGRTLRALYEERGETRPIELLAPLCEPLAILHAAGIVHGDLKPENVIVTPDRGPVVVDFGIAASFAGAGGREHLAAMVDTAGTPAYMSPEQIRGEPLDARSDLYALGCMLYECVLGRPPFIGTAAEILDQHLHAAPKAPSLWGAPVSRELESLIFRLLAKRASDRVGYAEDVAAILRGLGIAGAPAPGVGAHGSSAGAPDAAPAPRTGAPVARERSTPYPTYLYRSDIIGRDEHLRRADAALDALAQSRRGGAVFIVGESGVGKTRLGIEIARRAEQRGMTVVAGHGRSPSEADAPPLHPFAPLVSEAVDRGRAGGEAAHAPSWDERTAVLAPYFADLAAHVSGAPELPQLPLDAARARVLDAMSDLASEVAAAAPLVLVLDDVQWADELSLALLGRFDLAAQAERGILCVALVRVEGIERVEPVMRTMNAPRWDLERLGREDVAAMVAGMLAVPFVPRTWVDYLVDASAGNPFFLTEYLRAAASAGLLSRRGDGRWSLQPLEEAPDDPIAPSPAIEAIIARRIEGLAPDERGLLAAAAVLGRVFAGEVAALTADLDLRAALDALVVLETRQILEEAPRGELRFVHDRIHQVAYAQLSNDARRALHGRAANAIAALHPSDPTVHAPLGRHYAGAGEHARAGHHYRAAAQHAESIYANEQALALYHAAVEQAGAGDADPALLADLWTCIGEMEQRAGRATAAHAAYARALANEGPPSRAQRAALHRRQGSTWELRHDHRAALACYAEAERCLGEAPEDPDPSATAWWREWVQLEIERISIHYWAADLEALDAVVERLGPVVDRRGSAAQRARFFASLVQRNVRRERYRPSPSTVTFARRCLDAFAETEDRVLTATARFTLGAVLLWCDELAPAEVCLTAALDEAEQMRSLPLQCRCLAYLTVLCRRQRDPDATRGMAWQCQSIATSTQMTEYVGIAQSNLGWVHLQEGSLDEAEALCRAALTAWRGLALAHPFEWLARLPLLALEIPDDEARQHARALLAPSQQCLPAALEATLVRVAERGRDLAGEALAVGEQLGFV</sequence>
<protein>
    <submittedName>
        <fullName evidence="6">AAA family ATPase</fullName>
    </submittedName>
</protein>
<dbReference type="SUPFAM" id="SSF52540">
    <property type="entry name" value="P-loop containing nucleoside triphosphate hydrolases"/>
    <property type="match status" value="1"/>
</dbReference>
<evidence type="ECO:0000256" key="4">
    <source>
        <dbReference type="SAM" id="MobiDB-lite"/>
    </source>
</evidence>
<dbReference type="InterPro" id="IPR017441">
    <property type="entry name" value="Protein_kinase_ATP_BS"/>
</dbReference>
<dbReference type="InterPro" id="IPR011009">
    <property type="entry name" value="Kinase-like_dom_sf"/>
</dbReference>
<dbReference type="PROSITE" id="PS00108">
    <property type="entry name" value="PROTEIN_KINASE_ST"/>
    <property type="match status" value="1"/>
</dbReference>
<dbReference type="SMART" id="SM00028">
    <property type="entry name" value="TPR"/>
    <property type="match status" value="4"/>
</dbReference>
<dbReference type="CDD" id="cd14014">
    <property type="entry name" value="STKc_PknB_like"/>
    <property type="match status" value="1"/>
</dbReference>
<accession>A0ABZ2LZ71</accession>
<dbReference type="InterPro" id="IPR019734">
    <property type="entry name" value="TPR_rpt"/>
</dbReference>
<dbReference type="InterPro" id="IPR008271">
    <property type="entry name" value="Ser/Thr_kinase_AS"/>
</dbReference>
<dbReference type="PROSITE" id="PS00107">
    <property type="entry name" value="PROTEIN_KINASE_ATP"/>
    <property type="match status" value="1"/>
</dbReference>
<dbReference type="InterPro" id="IPR027417">
    <property type="entry name" value="P-loop_NTPase"/>
</dbReference>
<feature type="domain" description="Protein kinase" evidence="5">
    <location>
        <begin position="8"/>
        <end position="264"/>
    </location>
</feature>
<proteinExistence type="predicted"/>
<feature type="region of interest" description="Disordered" evidence="4">
    <location>
        <begin position="274"/>
        <end position="301"/>
    </location>
</feature>
<dbReference type="Gene3D" id="1.25.40.10">
    <property type="entry name" value="Tetratricopeptide repeat domain"/>
    <property type="match status" value="1"/>
</dbReference>
<keyword evidence="2 3" id="KW-0067">ATP-binding</keyword>
<evidence type="ECO:0000259" key="5">
    <source>
        <dbReference type="PROSITE" id="PS50011"/>
    </source>
</evidence>
<dbReference type="PANTHER" id="PTHR16305:SF28">
    <property type="entry name" value="GUANYLATE CYCLASE DOMAIN-CONTAINING PROTEIN"/>
    <property type="match status" value="1"/>
</dbReference>
<keyword evidence="7" id="KW-1185">Reference proteome</keyword>
<dbReference type="Proteomes" id="UP001370348">
    <property type="component" value="Chromosome"/>
</dbReference>
<keyword evidence="1 3" id="KW-0547">Nucleotide-binding</keyword>
<feature type="region of interest" description="Disordered" evidence="4">
    <location>
        <begin position="365"/>
        <end position="385"/>
    </location>
</feature>
<dbReference type="Gene3D" id="1.10.510.10">
    <property type="entry name" value="Transferase(Phosphotransferase) domain 1"/>
    <property type="match status" value="1"/>
</dbReference>
<dbReference type="PANTHER" id="PTHR16305">
    <property type="entry name" value="TESTICULAR SOLUBLE ADENYLYL CYCLASE"/>
    <property type="match status" value="1"/>
</dbReference>
<dbReference type="SUPFAM" id="SSF56112">
    <property type="entry name" value="Protein kinase-like (PK-like)"/>
    <property type="match status" value="1"/>
</dbReference>
<feature type="binding site" evidence="3">
    <location>
        <position position="37"/>
    </location>
    <ligand>
        <name>ATP</name>
        <dbReference type="ChEBI" id="CHEBI:30616"/>
    </ligand>
</feature>
<dbReference type="Gene3D" id="3.30.200.20">
    <property type="entry name" value="Phosphorylase Kinase, domain 1"/>
    <property type="match status" value="1"/>
</dbReference>
<dbReference type="EMBL" id="CP089984">
    <property type="protein sequence ID" value="WXB16239.1"/>
    <property type="molecule type" value="Genomic_DNA"/>
</dbReference>
<name>A0ABZ2LZ71_9BACT</name>
<dbReference type="InterPro" id="IPR041664">
    <property type="entry name" value="AAA_16"/>
</dbReference>
<gene>
    <name evidence="6" type="ORF">LZC94_02950</name>
</gene>
<reference evidence="6 7" key="1">
    <citation type="submission" date="2021-12" db="EMBL/GenBank/DDBJ databases">
        <title>Discovery of the Pendulisporaceae a myxobacterial family with distinct sporulation behavior and unique specialized metabolism.</title>
        <authorList>
            <person name="Garcia R."/>
            <person name="Popoff A."/>
            <person name="Bader C.D."/>
            <person name="Loehr J."/>
            <person name="Walesch S."/>
            <person name="Walt C."/>
            <person name="Boldt J."/>
            <person name="Bunk B."/>
            <person name="Haeckl F.J.F.P.J."/>
            <person name="Gunesch A.P."/>
            <person name="Birkelbach J."/>
            <person name="Nuebel U."/>
            <person name="Pietschmann T."/>
            <person name="Bach T."/>
            <person name="Mueller R."/>
        </authorList>
    </citation>
    <scope>NUCLEOTIDE SEQUENCE [LARGE SCALE GENOMIC DNA]</scope>
    <source>
        <strain evidence="6 7">MSr11954</strain>
    </source>
</reference>
<dbReference type="Pfam" id="PF00069">
    <property type="entry name" value="Pkinase"/>
    <property type="match status" value="1"/>
</dbReference>